<evidence type="ECO:0000313" key="6">
    <source>
        <dbReference type="EMBL" id="RRH73940.1"/>
    </source>
</evidence>
<dbReference type="PANTHER" id="PTHR34001">
    <property type="entry name" value="BLL7405 PROTEIN"/>
    <property type="match status" value="1"/>
</dbReference>
<comment type="subcellular location">
    <subcellularLocation>
        <location evidence="1">Membrane</location>
    </subcellularLocation>
</comment>
<dbReference type="InterPro" id="IPR051692">
    <property type="entry name" value="OMP-like"/>
</dbReference>
<comment type="similarity">
    <text evidence="4">Belongs to the Omp25/RopB family.</text>
</comment>
<dbReference type="PANTHER" id="PTHR34001:SF3">
    <property type="entry name" value="BLL7405 PROTEIN"/>
    <property type="match status" value="1"/>
</dbReference>
<dbReference type="GO" id="GO:0016020">
    <property type="term" value="C:membrane"/>
    <property type="evidence" value="ECO:0007669"/>
    <property type="project" value="UniProtKB-SubCell"/>
</dbReference>
<dbReference type="EMBL" id="RRAZ01000015">
    <property type="protein sequence ID" value="RRH73940.1"/>
    <property type="molecule type" value="Genomic_DNA"/>
</dbReference>
<evidence type="ECO:0000259" key="5">
    <source>
        <dbReference type="Pfam" id="PF13505"/>
    </source>
</evidence>
<proteinExistence type="inferred from homology"/>
<name>A0A3P3DI65_9RHOB</name>
<dbReference type="Proteomes" id="UP000282125">
    <property type="component" value="Unassembled WGS sequence"/>
</dbReference>
<dbReference type="InterPro" id="IPR027385">
    <property type="entry name" value="Beta-barrel_OMP"/>
</dbReference>
<keyword evidence="7" id="KW-1185">Reference proteome</keyword>
<comment type="caution">
    <text evidence="6">The sequence shown here is derived from an EMBL/GenBank/DDBJ whole genome shotgun (WGS) entry which is preliminary data.</text>
</comment>
<keyword evidence="3" id="KW-0472">Membrane</keyword>
<evidence type="ECO:0000256" key="1">
    <source>
        <dbReference type="ARBA" id="ARBA00004370"/>
    </source>
</evidence>
<evidence type="ECO:0000256" key="4">
    <source>
        <dbReference type="ARBA" id="ARBA00038306"/>
    </source>
</evidence>
<evidence type="ECO:0000256" key="2">
    <source>
        <dbReference type="ARBA" id="ARBA00022729"/>
    </source>
</evidence>
<dbReference type="Pfam" id="PF13505">
    <property type="entry name" value="OMP_b-brl"/>
    <property type="match status" value="1"/>
</dbReference>
<accession>A0A3P3DI65</accession>
<organism evidence="6 7">
    <name type="scientific">Falsigemmobacter faecalis</name>
    <dbReference type="NCBI Taxonomy" id="2488730"/>
    <lineage>
        <taxon>Bacteria</taxon>
        <taxon>Pseudomonadati</taxon>
        <taxon>Pseudomonadota</taxon>
        <taxon>Alphaproteobacteria</taxon>
        <taxon>Rhodobacterales</taxon>
        <taxon>Paracoccaceae</taxon>
        <taxon>Falsigemmobacter</taxon>
    </lineage>
</organism>
<keyword evidence="2" id="KW-0732">Signal</keyword>
<reference evidence="6 7" key="1">
    <citation type="submission" date="2018-11" db="EMBL/GenBank/DDBJ databases">
        <title>Gemmobacter sp. nov., YIM 102744-1 draft genome.</title>
        <authorList>
            <person name="Li G."/>
            <person name="Jiang Y."/>
        </authorList>
    </citation>
    <scope>NUCLEOTIDE SEQUENCE [LARGE SCALE GENOMIC DNA]</scope>
    <source>
        <strain evidence="6 7">YIM 102744-1</strain>
    </source>
</reference>
<evidence type="ECO:0000313" key="7">
    <source>
        <dbReference type="Proteomes" id="UP000282125"/>
    </source>
</evidence>
<dbReference type="InterPro" id="IPR011250">
    <property type="entry name" value="OMP/PagP_B-barrel"/>
</dbReference>
<gene>
    <name evidence="6" type="ORF">EG244_11670</name>
</gene>
<dbReference type="SUPFAM" id="SSF56925">
    <property type="entry name" value="OMPA-like"/>
    <property type="match status" value="1"/>
</dbReference>
<protein>
    <submittedName>
        <fullName evidence="6">Porin family protein</fullName>
    </submittedName>
</protein>
<sequence length="278" mass="29567">MKQPDSGVFQPWQDSHSLVTLVHLSRNNLSPYIVVIAAGQSAWRERQPLPQKARRLILDSEDAPRLTPPEHIGDAMKKILLSTAAVVATAGSALAGGVAAPVMEPIIAPVVVAQAPVGAWQGGYAGANLSWGKVGIDTAPDDLDGAGIALRGGYDWQNGNTVFGLGADYDFGKQKRDFAGNEVALKNAGTIFARLGYDANGWLPYASLGYTWAKMEATGGFSETVNGYTIGLGVERKFTPNWAGYAEISHTNFGEISSTAPGIEADMQKVKLGVNYRF</sequence>
<dbReference type="AlphaFoldDB" id="A0A3P3DI65"/>
<feature type="domain" description="Outer membrane protein beta-barrel" evidence="5">
    <location>
        <begin position="113"/>
        <end position="278"/>
    </location>
</feature>
<dbReference type="Gene3D" id="2.40.160.20">
    <property type="match status" value="1"/>
</dbReference>
<evidence type="ECO:0000256" key="3">
    <source>
        <dbReference type="ARBA" id="ARBA00023136"/>
    </source>
</evidence>